<reference evidence="1" key="1">
    <citation type="submission" date="2018-01" db="EMBL/GenBank/DDBJ databases">
        <title>An insight into the sialome of Amazonian anophelines.</title>
        <authorList>
            <person name="Ribeiro J.M."/>
            <person name="Scarpassa V."/>
            <person name="Calvo E."/>
        </authorList>
    </citation>
    <scope>NUCLEOTIDE SEQUENCE</scope>
</reference>
<dbReference type="EMBL" id="GGFL01009065">
    <property type="protein sequence ID" value="MBW73243.1"/>
    <property type="molecule type" value="Transcribed_RNA"/>
</dbReference>
<sequence length="82" mass="9449">MVPVRWKRRVRMCSMIFVIFSLFIREFRSRSDARLLDTLHESVSCCRCLMPECVLGNVGQLLHGNFNSLGLVCYLGENGPRN</sequence>
<organism evidence="1">
    <name type="scientific">Anopheles darlingi</name>
    <name type="common">Mosquito</name>
    <dbReference type="NCBI Taxonomy" id="43151"/>
    <lineage>
        <taxon>Eukaryota</taxon>
        <taxon>Metazoa</taxon>
        <taxon>Ecdysozoa</taxon>
        <taxon>Arthropoda</taxon>
        <taxon>Hexapoda</taxon>
        <taxon>Insecta</taxon>
        <taxon>Pterygota</taxon>
        <taxon>Neoptera</taxon>
        <taxon>Endopterygota</taxon>
        <taxon>Diptera</taxon>
        <taxon>Nematocera</taxon>
        <taxon>Culicoidea</taxon>
        <taxon>Culicidae</taxon>
        <taxon>Anophelinae</taxon>
        <taxon>Anopheles</taxon>
    </lineage>
</organism>
<protein>
    <submittedName>
        <fullName evidence="1">Putative secreted protein</fullName>
    </submittedName>
</protein>
<name>A0A2M4D6Q3_ANODA</name>
<evidence type="ECO:0000313" key="1">
    <source>
        <dbReference type="EMBL" id="MBW73243.1"/>
    </source>
</evidence>
<proteinExistence type="predicted"/>
<accession>A0A2M4D6Q3</accession>
<dbReference type="AlphaFoldDB" id="A0A2M4D6Q3"/>